<evidence type="ECO:0000256" key="1">
    <source>
        <dbReference type="SAM" id="Phobius"/>
    </source>
</evidence>
<keyword evidence="3" id="KW-1185">Reference proteome</keyword>
<keyword evidence="1" id="KW-0812">Transmembrane</keyword>
<feature type="transmembrane region" description="Helical" evidence="1">
    <location>
        <begin position="62"/>
        <end position="87"/>
    </location>
</feature>
<dbReference type="AlphaFoldDB" id="A0AA36CKR0"/>
<keyword evidence="1" id="KW-0472">Membrane</keyword>
<accession>A0AA36CKR0</accession>
<dbReference type="Proteomes" id="UP001177023">
    <property type="component" value="Unassembled WGS sequence"/>
</dbReference>
<proteinExistence type="predicted"/>
<feature type="transmembrane region" description="Helical" evidence="1">
    <location>
        <begin position="99"/>
        <end position="118"/>
    </location>
</feature>
<evidence type="ECO:0000313" key="3">
    <source>
        <dbReference type="Proteomes" id="UP001177023"/>
    </source>
</evidence>
<gene>
    <name evidence="2" type="ORF">MSPICULIGERA_LOCUS8271</name>
</gene>
<protein>
    <submittedName>
        <fullName evidence="2">Uncharacterized protein</fullName>
    </submittedName>
</protein>
<reference evidence="2" key="1">
    <citation type="submission" date="2023-06" db="EMBL/GenBank/DDBJ databases">
        <authorList>
            <person name="Delattre M."/>
        </authorList>
    </citation>
    <scope>NUCLEOTIDE SEQUENCE</scope>
    <source>
        <strain evidence="2">AF72</strain>
    </source>
</reference>
<keyword evidence="1" id="KW-1133">Transmembrane helix</keyword>
<feature type="non-terminal residue" evidence="2">
    <location>
        <position position="1"/>
    </location>
</feature>
<comment type="caution">
    <text evidence="2">The sequence shown here is derived from an EMBL/GenBank/DDBJ whole genome shotgun (WGS) entry which is preliminary data.</text>
</comment>
<evidence type="ECO:0000313" key="2">
    <source>
        <dbReference type="EMBL" id="CAJ0569811.1"/>
    </source>
</evidence>
<organism evidence="2 3">
    <name type="scientific">Mesorhabditis spiculigera</name>
    <dbReference type="NCBI Taxonomy" id="96644"/>
    <lineage>
        <taxon>Eukaryota</taxon>
        <taxon>Metazoa</taxon>
        <taxon>Ecdysozoa</taxon>
        <taxon>Nematoda</taxon>
        <taxon>Chromadorea</taxon>
        <taxon>Rhabditida</taxon>
        <taxon>Rhabditina</taxon>
        <taxon>Rhabditomorpha</taxon>
        <taxon>Rhabditoidea</taxon>
        <taxon>Rhabditidae</taxon>
        <taxon>Mesorhabditinae</taxon>
        <taxon>Mesorhabditis</taxon>
    </lineage>
</organism>
<feature type="transmembrane region" description="Helical" evidence="1">
    <location>
        <begin position="124"/>
        <end position="149"/>
    </location>
</feature>
<dbReference type="EMBL" id="CATQJA010002139">
    <property type="protein sequence ID" value="CAJ0569811.1"/>
    <property type="molecule type" value="Genomic_DNA"/>
</dbReference>
<feature type="transmembrane region" description="Helical" evidence="1">
    <location>
        <begin position="170"/>
        <end position="197"/>
    </location>
</feature>
<name>A0AA36CKR0_9BILA</name>
<sequence length="221" mass="25390">MPAETETFATYLRGLTTTKLSYPKVIGLPTWLWKASTHHPLAPVEARNYGCCCTCCTSKCGFLLMMILWAIYTIFMLGVLIIAFLAVPSSEYPKFVFRFEFSASLCASVGTIFGIRALQTQKPAWMQLFLIAWALITLIHSALFIYICIYETKGTGGYFPDRKGHLKQGYPWPVTIAFGILLLIYHVFMTLLFISYYHFIRDRQLELEQQQGRMQSIQTYR</sequence>